<comment type="subcellular location">
    <subcellularLocation>
        <location evidence="1">Membrane</location>
        <topology evidence="1">Single-pass membrane protein</topology>
    </subcellularLocation>
</comment>
<evidence type="ECO:0000313" key="7">
    <source>
        <dbReference type="EMBL" id="OGG45874.1"/>
    </source>
</evidence>
<dbReference type="Gene3D" id="2.130.10.130">
    <property type="entry name" value="Integrin alpha, N-terminal"/>
    <property type="match status" value="1"/>
</dbReference>
<dbReference type="InterPro" id="IPR028994">
    <property type="entry name" value="Integrin_alpha_N"/>
</dbReference>
<comment type="caution">
    <text evidence="7">The sequence shown here is derived from an EMBL/GenBank/DDBJ whole genome shotgun (WGS) entry which is preliminary data.</text>
</comment>
<dbReference type="Pfam" id="PF13517">
    <property type="entry name" value="FG-GAP_3"/>
    <property type="match status" value="1"/>
</dbReference>
<evidence type="ECO:0000313" key="8">
    <source>
        <dbReference type="Proteomes" id="UP000178606"/>
    </source>
</evidence>
<dbReference type="PANTHER" id="PTHR21419">
    <property type="match status" value="1"/>
</dbReference>
<sequence>MKGDWTQWRGDPQRTGRASVAGRITRPEVAWRRFVGCREDWVVVRATDEGGALTLPSEVIEADMEALERRYALGRYIDVDGSGRLVKVAERPGDRYHRLLPGAKGYQRVTFPSAFQVGDKDNYGWLESFEDGPDRPRRVWETERDHTYYMPLIVFTDVDGDGREEIVMTVHYRIMVFDPDTGKKLQELRYHNHRNYGDHHAADLDGDGLDEFVQIVTFQAHMEVIDNDGGQLKLAWYKEINEGIITRLTKVTMPSYRPFGDIDGDGRSEVVCTFFDLEGDGKWHVLGFEGMTGERKLDLPDTALTSLEDVDGDGVAELLCVDAPHPHWPETTGARLMSCKGGRAQTLWERPGAGWLVWRPPFDPPRSAYGSARGAHRVLFEDVDGDGRKEFFTFEEGDAPAIRAYRMEGGSAVESLRLSGAEPEVLNVCDTDGDGRPEMLFRMRRPDDRALTLKMDRCSATVVASRRVGGHAAPPLVIGTPSGAPVIVTPTGADEVVALGTSPGEKGARILWRLPGHGMESGHGDQGAGLASVDAAGDGVRRVILASAGPGRCARVEAVGLDGWVAWHRDFPAFRRRPFAWNCNGLVNWGAGRFLGRKGEDLIVSLRRNTMHSDECHALRGDTGEEAWRQEGSVTVGKETRGFGGRLFAALSRGERDDLVSGYPDIYYIADGRTGEVLTERILARGAFPISPKGEKRETEWWVAYHVPILADLDGDSAPEVLLAGGPYLTAALRLSGEPVWHTGYVWGKPARPMQGIGDVDGDGLVEVGSCEPDRGFVCLDGATGQVRWTWPDLRANPSSIVTCDVDGDGLEEFVLAGEKDLIAFNGKGGSPGVVWRMPLPAACRQVVIADADGDGLAEILMPCADGYLYCVR</sequence>
<keyword evidence="4" id="KW-1133">Transmembrane helix</keyword>
<evidence type="ECO:0000256" key="2">
    <source>
        <dbReference type="ARBA" id="ARBA00022692"/>
    </source>
</evidence>
<keyword evidence="5" id="KW-0472">Membrane</keyword>
<dbReference type="Proteomes" id="UP000178606">
    <property type="component" value="Unassembled WGS sequence"/>
</dbReference>
<dbReference type="AlphaFoldDB" id="A0A1F6C9L7"/>
<accession>A0A1F6C9L7</accession>
<dbReference type="InterPro" id="IPR013517">
    <property type="entry name" value="FG-GAP"/>
</dbReference>
<evidence type="ECO:0000256" key="4">
    <source>
        <dbReference type="ARBA" id="ARBA00022989"/>
    </source>
</evidence>
<name>A0A1F6C9L7_HANXR</name>
<evidence type="ECO:0000256" key="6">
    <source>
        <dbReference type="SAM" id="MobiDB-lite"/>
    </source>
</evidence>
<dbReference type="GO" id="GO:0016020">
    <property type="term" value="C:membrane"/>
    <property type="evidence" value="ECO:0007669"/>
    <property type="project" value="UniProtKB-SubCell"/>
</dbReference>
<dbReference type="InterPro" id="IPR015943">
    <property type="entry name" value="WD40/YVTN_repeat-like_dom_sf"/>
</dbReference>
<keyword evidence="3" id="KW-0732">Signal</keyword>
<reference evidence="7 8" key="1">
    <citation type="journal article" date="2016" name="Nat. Commun.">
        <title>Thousands of microbial genomes shed light on interconnected biogeochemical processes in an aquifer system.</title>
        <authorList>
            <person name="Anantharaman K."/>
            <person name="Brown C.T."/>
            <person name="Hug L.A."/>
            <person name="Sharon I."/>
            <person name="Castelle C.J."/>
            <person name="Probst A.J."/>
            <person name="Thomas B.C."/>
            <person name="Singh A."/>
            <person name="Wilkins M.J."/>
            <person name="Karaoz U."/>
            <person name="Brodie E.L."/>
            <person name="Williams K.H."/>
            <person name="Hubbard S.S."/>
            <person name="Banfield J.F."/>
        </authorList>
    </citation>
    <scope>NUCLEOTIDE SEQUENCE [LARGE SCALE GENOMIC DNA]</scope>
    <source>
        <strain evidence="8">RIFCSPLOWO2_12_FULL_64_10</strain>
    </source>
</reference>
<proteinExistence type="predicted"/>
<dbReference type="SUPFAM" id="SSF69318">
    <property type="entry name" value="Integrin alpha N-terminal domain"/>
    <property type="match status" value="2"/>
</dbReference>
<gene>
    <name evidence="7" type="ORF">A3F84_17110</name>
</gene>
<evidence type="ECO:0000256" key="5">
    <source>
        <dbReference type="ARBA" id="ARBA00023136"/>
    </source>
</evidence>
<dbReference type="PANTHER" id="PTHR21419:SF30">
    <property type="entry name" value="IG-LIKE DOMAIN-CONTAINING PROTEIN"/>
    <property type="match status" value="1"/>
</dbReference>
<protein>
    <submittedName>
        <fullName evidence="7">Uncharacterized protein</fullName>
    </submittedName>
</protein>
<feature type="region of interest" description="Disordered" evidence="6">
    <location>
        <begin position="1"/>
        <end position="20"/>
    </location>
</feature>
<evidence type="ECO:0000256" key="1">
    <source>
        <dbReference type="ARBA" id="ARBA00004167"/>
    </source>
</evidence>
<organism evidence="7 8">
    <name type="scientific">Handelsmanbacteria sp. (strain RIFCSPLOWO2_12_FULL_64_10)</name>
    <dbReference type="NCBI Taxonomy" id="1817868"/>
    <lineage>
        <taxon>Bacteria</taxon>
        <taxon>Candidatus Handelsmaniibacteriota</taxon>
    </lineage>
</organism>
<dbReference type="Gene3D" id="2.130.10.10">
    <property type="entry name" value="YVTN repeat-like/Quinoprotein amine dehydrogenase"/>
    <property type="match status" value="1"/>
</dbReference>
<dbReference type="EMBL" id="MFKF01000360">
    <property type="protein sequence ID" value="OGG45874.1"/>
    <property type="molecule type" value="Genomic_DNA"/>
</dbReference>
<keyword evidence="2" id="KW-0812">Transmembrane</keyword>
<dbReference type="InterPro" id="IPR045232">
    <property type="entry name" value="FAM234"/>
</dbReference>
<evidence type="ECO:0000256" key="3">
    <source>
        <dbReference type="ARBA" id="ARBA00022729"/>
    </source>
</evidence>